<evidence type="ECO:0000313" key="2">
    <source>
        <dbReference type="EMBL" id="AAC33937.1"/>
    </source>
</evidence>
<accession>O88605</accession>
<dbReference type="AlphaFoldDB" id="O88605"/>
<protein>
    <submittedName>
        <fullName evidence="2">Uncharacterized protein</fullName>
    </submittedName>
</protein>
<name>O88605_MOUSE</name>
<reference evidence="2" key="1">
    <citation type="submission" date="1998-07" db="EMBL/GenBank/DDBJ databases">
        <title>Sequence of the promoter region of the mouse CAMLG gene.</title>
        <authorList>
            <person name="Morales V.M."/>
            <person name="Snapper S.B."/>
            <person name="Blumberg R.S."/>
        </authorList>
    </citation>
    <scope>NUCLEOTIDE SEQUENCE</scope>
</reference>
<dbReference type="EMBL" id="AF078112">
    <property type="protein sequence ID" value="AAC33937.1"/>
    <property type="molecule type" value="Genomic_DNA"/>
</dbReference>
<feature type="region of interest" description="Disordered" evidence="1">
    <location>
        <begin position="1"/>
        <end position="33"/>
    </location>
</feature>
<organism evidence="2">
    <name type="scientific">Mus musculus</name>
    <name type="common">Mouse</name>
    <dbReference type="NCBI Taxonomy" id="10090"/>
    <lineage>
        <taxon>Eukaryota</taxon>
        <taxon>Metazoa</taxon>
        <taxon>Chordata</taxon>
        <taxon>Craniata</taxon>
        <taxon>Vertebrata</taxon>
        <taxon>Euteleostomi</taxon>
        <taxon>Mammalia</taxon>
        <taxon>Eutheria</taxon>
        <taxon>Euarchontoglires</taxon>
        <taxon>Glires</taxon>
        <taxon>Rodentia</taxon>
        <taxon>Myomorpha</taxon>
        <taxon>Muroidea</taxon>
        <taxon>Muridae</taxon>
        <taxon>Murinae</taxon>
        <taxon>Mus</taxon>
        <taxon>Mus</taxon>
    </lineage>
</organism>
<sequence length="110" mass="12362">MAVLELCRPSKLFSSQQQKNTPPPNKKSQHKTPSMPCLIREFFFVLSEFGGVTCQGLRQNLTQQLWLAWDSLCTRLASNSEASSCSCAECLVCVEARRGSQITRNCGYRQ</sequence>
<proteinExistence type="predicted"/>
<evidence type="ECO:0000256" key="1">
    <source>
        <dbReference type="SAM" id="MobiDB-lite"/>
    </source>
</evidence>